<accession>A0A2D3UW58</accession>
<dbReference type="AlphaFoldDB" id="A0A2D3UW58"/>
<sequence>MFYPHPEPSHSELAIRPTSNVFVDVSDVAIALPLSPQYSLKSSILDNQSTTITRMHGDDAYIKRGCGTAERKRERWIGHRADLWVSATNRANSSRYGTQYWRE</sequence>
<name>A0A2D3UW58_9PEZI</name>
<proteinExistence type="predicted"/>
<dbReference type="Proteomes" id="UP000225277">
    <property type="component" value="Unassembled WGS sequence"/>
</dbReference>
<evidence type="ECO:0000313" key="2">
    <source>
        <dbReference type="Proteomes" id="UP000225277"/>
    </source>
</evidence>
<reference evidence="1 2" key="1">
    <citation type="submission" date="2016-03" db="EMBL/GenBank/DDBJ databases">
        <authorList>
            <person name="Ploux O."/>
        </authorList>
    </citation>
    <scope>NUCLEOTIDE SEQUENCE [LARGE SCALE GENOMIC DNA]</scope>
    <source>
        <strain evidence="1 2">URUG2</strain>
    </source>
</reference>
<dbReference type="EMBL" id="FJUY01000002">
    <property type="protein sequence ID" value="CZT16417.1"/>
    <property type="molecule type" value="Genomic_DNA"/>
</dbReference>
<dbReference type="GeneID" id="35597480"/>
<dbReference type="RefSeq" id="XP_023623310.1">
    <property type="nucleotide sequence ID" value="XM_023767542.1"/>
</dbReference>
<organism evidence="1 2">
    <name type="scientific">Ramularia collo-cygni</name>
    <dbReference type="NCBI Taxonomy" id="112498"/>
    <lineage>
        <taxon>Eukaryota</taxon>
        <taxon>Fungi</taxon>
        <taxon>Dikarya</taxon>
        <taxon>Ascomycota</taxon>
        <taxon>Pezizomycotina</taxon>
        <taxon>Dothideomycetes</taxon>
        <taxon>Dothideomycetidae</taxon>
        <taxon>Mycosphaerellales</taxon>
        <taxon>Mycosphaerellaceae</taxon>
        <taxon>Ramularia</taxon>
    </lineage>
</organism>
<keyword evidence="2" id="KW-1185">Reference proteome</keyword>
<protein>
    <submittedName>
        <fullName evidence="1">Uncharacterized protein</fullName>
    </submittedName>
</protein>
<gene>
    <name evidence="1" type="ORF">RCC_02260</name>
</gene>
<evidence type="ECO:0000313" key="1">
    <source>
        <dbReference type="EMBL" id="CZT16417.1"/>
    </source>
</evidence>